<protein>
    <submittedName>
        <fullName evidence="2">Uncharacterized protein LOC114341712 isoform X1</fullName>
    </submittedName>
    <submittedName>
        <fullName evidence="3">Uncharacterized protein LOC114341712 isoform X2</fullName>
    </submittedName>
</protein>
<organism evidence="2">
    <name type="scientific">Diabrotica virgifera virgifera</name>
    <name type="common">western corn rootworm</name>
    <dbReference type="NCBI Taxonomy" id="50390"/>
    <lineage>
        <taxon>Eukaryota</taxon>
        <taxon>Metazoa</taxon>
        <taxon>Ecdysozoa</taxon>
        <taxon>Arthropoda</taxon>
        <taxon>Hexapoda</taxon>
        <taxon>Insecta</taxon>
        <taxon>Pterygota</taxon>
        <taxon>Neoptera</taxon>
        <taxon>Endopterygota</taxon>
        <taxon>Coleoptera</taxon>
        <taxon>Polyphaga</taxon>
        <taxon>Cucujiformia</taxon>
        <taxon>Chrysomeloidea</taxon>
        <taxon>Chrysomelidae</taxon>
        <taxon>Galerucinae</taxon>
        <taxon>Diabroticina</taxon>
        <taxon>Diabroticites</taxon>
        <taxon>Diabrotica</taxon>
    </lineage>
</organism>
<proteinExistence type="predicted"/>
<name>A0A6P7GFB2_DIAVI</name>
<evidence type="ECO:0000256" key="1">
    <source>
        <dbReference type="SAM" id="MobiDB-lite"/>
    </source>
</evidence>
<feature type="compositionally biased region" description="Basic and acidic residues" evidence="1">
    <location>
        <begin position="103"/>
        <end position="115"/>
    </location>
</feature>
<reference evidence="2 3" key="1">
    <citation type="submission" date="2025-04" db="UniProtKB">
        <authorList>
            <consortium name="RefSeq"/>
        </authorList>
    </citation>
    <scope>IDENTIFICATION</scope>
    <source>
        <tissue evidence="2 3">Whole insect</tissue>
    </source>
</reference>
<gene>
    <name evidence="2 3" type="primary">LOC114341712</name>
</gene>
<feature type="region of interest" description="Disordered" evidence="1">
    <location>
        <begin position="81"/>
        <end position="115"/>
    </location>
</feature>
<dbReference type="RefSeq" id="XP_028148319.1">
    <property type="nucleotide sequence ID" value="XM_028292518.1"/>
</dbReference>
<evidence type="ECO:0000313" key="2">
    <source>
        <dbReference type="RefSeq" id="XP_028148319.1"/>
    </source>
</evidence>
<sequence>MSQNYNTQYVQYPQQDITINPSLNSLNQCAGPYAQIQYVPIQQSLYNNTAQSIQNVQPHLVSQPMQPSTSAAQYYPVVPVQSQSQAESAPDDWKHVHNKKRNRIDSPEKYIRATK</sequence>
<dbReference type="RefSeq" id="XP_028148320.1">
    <property type="nucleotide sequence ID" value="XM_028292519.1"/>
</dbReference>
<dbReference type="AlphaFoldDB" id="A0A6P7GFB2"/>
<evidence type="ECO:0000313" key="3">
    <source>
        <dbReference type="RefSeq" id="XP_028148320.1"/>
    </source>
</evidence>
<accession>A0A6P7GFB2</accession>